<dbReference type="EMBL" id="LGKP01000011">
    <property type="protein sequence ID" value="KPL90622.1"/>
    <property type="molecule type" value="Genomic_DNA"/>
</dbReference>
<evidence type="ECO:0000256" key="9">
    <source>
        <dbReference type="ARBA" id="ARBA00022833"/>
    </source>
</evidence>
<comment type="domain">
    <text evidence="15">IleRS has two distinct active sites: one for aminoacylation and one for editing. The misactivated valine is translocated from the active site to the editing site, which sterically excludes the correctly activated isoleucine. The single editing site contains two valyl binding pockets, one specific for each substrate (Val-AMP or Val-tRNA(Ile)).</text>
</comment>
<comment type="cofactor">
    <cofactor evidence="1 15">
        <name>Zn(2+)</name>
        <dbReference type="ChEBI" id="CHEBI:29105"/>
    </cofactor>
</comment>
<dbReference type="GO" id="GO:0000049">
    <property type="term" value="F:tRNA binding"/>
    <property type="evidence" value="ECO:0007669"/>
    <property type="project" value="InterPro"/>
</dbReference>
<evidence type="ECO:0000259" key="17">
    <source>
        <dbReference type="Pfam" id="PF08264"/>
    </source>
</evidence>
<evidence type="ECO:0000256" key="15">
    <source>
        <dbReference type="HAMAP-Rule" id="MF_02003"/>
    </source>
</evidence>
<dbReference type="InterPro" id="IPR009008">
    <property type="entry name" value="Val/Leu/Ile-tRNA-synth_edit"/>
</dbReference>
<sequence length="1061" mass="118529">MAFAAVDPKVSFPTLEDEIAAWWEAHGIVKKTLAHGDASRPFVFFEGPPTANGRPGIHHVEARSSKDIMVRFNRMLGKKVIGARGGWDTHGLPVELEVEKKLGFAGKPDIEKYGITEFNAACRQSVWDYIQEWEKLTQRIAFWIDLEDPYITYDNKYIESLWWIFKQLNERELLYRDYKVTMHCPRCGTSLSDHEVAQGYQDNTDDPSVWIRFKHTPSNHALDAQVADAAFLAWTTTPWTLPANAGLAVNPEATYVLAEQEGQRYILAEALVGAVLGEGATTVASFTGADLQGLRYTPLFAGVGDNGAAIDLSSAYRVVADEFVSLEDGTGIVHIAPAYGDLEIGRKYGLPTLFSVDLAGKVLSSFESLGFAGLFFKEADPKITRYLKEQGSLFKSGRVLHTYPFCWRCKTPLLFYAKQSWYIRTTALKQQLIDNNKKINWVPEHIQTGRFGNWLENNIDWAISRERYWGTPLPVWACDNCQHVDVVGSLAELGERWGQDTADLDLHRPFVDAPTWSCHSCETGTMQRIPDVADCWFDSGAMPVAQWHYPFENQELFEVAGQADYISEAIDQTRGWFYTLHAVSTLLFDRPAYKNVICLGHLLDGKGDKMSKSKGNIVSPWEVVEKYGADAVRWYMFAAGQPYNPRRFSADLVSESLRQFLLTLWNTYSFFTTYANVDGWTPEVAQGDLAAIDRWALARLNGLVRDVRNDLTNYDMNTPAKRLEQFVDELSNWYVRRNRRRFWGSEMNGDKQAAYSTLYTCLVTISKLMAPFTPFVAESLYQNLVRSYDQNAAESVHMALFPEADLSLIDDELIRKTDLLLKAVSLGRAARKNAGLRVRQPLSEVLVRLPRGEQLDELSAELSDELNIKSVRWLGVGDGLVSYRFKPNLRSVGKKFGKLVPALREVLAGLSSEQAADAAHKVETGASFEVEVEGQTLTLAADDVLMEASSPEGYAVAEGEGLLVALVTTLTDELLREGIAREIVRNLNDARKAADLAITDKINATLGSEVDLAAVVAEYADYIKAETLCESLSVGDPSANQHTSTMELEQGKLSLGISKVA</sequence>
<dbReference type="Gene3D" id="1.10.730.10">
    <property type="entry name" value="Isoleucyl-tRNA Synthetase, Domain 1"/>
    <property type="match status" value="1"/>
</dbReference>
<dbReference type="HAMAP" id="MF_02003">
    <property type="entry name" value="Ile_tRNA_synth_type2"/>
    <property type="match status" value="1"/>
</dbReference>
<evidence type="ECO:0000256" key="6">
    <source>
        <dbReference type="ARBA" id="ARBA00022598"/>
    </source>
</evidence>
<gene>
    <name evidence="15" type="primary">ileS</name>
    <name evidence="18" type="ORF">SE18_06020</name>
</gene>
<keyword evidence="6 15" id="KW-0436">Ligase</keyword>
<evidence type="ECO:0000256" key="7">
    <source>
        <dbReference type="ARBA" id="ARBA00022723"/>
    </source>
</evidence>
<dbReference type="OrthoDB" id="9810365at2"/>
<evidence type="ECO:0000256" key="8">
    <source>
        <dbReference type="ARBA" id="ARBA00022741"/>
    </source>
</evidence>
<dbReference type="GO" id="GO:0005524">
    <property type="term" value="F:ATP binding"/>
    <property type="evidence" value="ECO:0007669"/>
    <property type="project" value="UniProtKB-UniRule"/>
</dbReference>
<comment type="subcellular location">
    <subcellularLocation>
        <location evidence="2 15">Cytoplasm</location>
    </subcellularLocation>
</comment>
<evidence type="ECO:0000256" key="10">
    <source>
        <dbReference type="ARBA" id="ARBA00022840"/>
    </source>
</evidence>
<feature type="domain" description="Aminoacyl-tRNA synthetase class Ia" evidence="16">
    <location>
        <begin position="19"/>
        <end position="638"/>
    </location>
</feature>
<keyword evidence="12 15" id="KW-0030">Aminoacyl-tRNA synthetase</keyword>
<dbReference type="AlphaFoldDB" id="A0A0P6YEN7"/>
<keyword evidence="7 15" id="KW-0479">Metal-binding</keyword>
<evidence type="ECO:0000256" key="13">
    <source>
        <dbReference type="ARBA" id="ARBA00025217"/>
    </source>
</evidence>
<dbReference type="PRINTS" id="PR00984">
    <property type="entry name" value="TRNASYNTHILE"/>
</dbReference>
<comment type="caution">
    <text evidence="18">The sequence shown here is derived from an EMBL/GenBank/DDBJ whole genome shotgun (WGS) entry which is preliminary data.</text>
</comment>
<organism evidence="18 19">
    <name type="scientific">Herpetosiphon geysericola</name>
    <dbReference type="NCBI Taxonomy" id="70996"/>
    <lineage>
        <taxon>Bacteria</taxon>
        <taxon>Bacillati</taxon>
        <taxon>Chloroflexota</taxon>
        <taxon>Chloroflexia</taxon>
        <taxon>Herpetosiphonales</taxon>
        <taxon>Herpetosiphonaceae</taxon>
        <taxon>Herpetosiphon</taxon>
    </lineage>
</organism>
<evidence type="ECO:0000256" key="4">
    <source>
        <dbReference type="ARBA" id="ARBA00011245"/>
    </source>
</evidence>
<dbReference type="PANTHER" id="PTHR42780">
    <property type="entry name" value="SOLEUCYL-TRNA SYNTHETASE"/>
    <property type="match status" value="1"/>
</dbReference>
<dbReference type="NCBIfam" id="TIGR00392">
    <property type="entry name" value="ileS"/>
    <property type="match status" value="1"/>
</dbReference>
<dbReference type="GO" id="GO:0008270">
    <property type="term" value="F:zinc ion binding"/>
    <property type="evidence" value="ECO:0007669"/>
    <property type="project" value="UniProtKB-UniRule"/>
</dbReference>
<feature type="binding site" evidence="15">
    <location>
        <position position="612"/>
    </location>
    <ligand>
        <name>ATP</name>
        <dbReference type="ChEBI" id="CHEBI:30616"/>
    </ligand>
</feature>
<dbReference type="EC" id="6.1.1.5" evidence="15"/>
<evidence type="ECO:0000256" key="2">
    <source>
        <dbReference type="ARBA" id="ARBA00004496"/>
    </source>
</evidence>
<evidence type="ECO:0000256" key="14">
    <source>
        <dbReference type="ARBA" id="ARBA00048359"/>
    </source>
</evidence>
<dbReference type="PANTHER" id="PTHR42780:SF1">
    <property type="entry name" value="ISOLEUCINE--TRNA LIGASE, CYTOPLASMIC"/>
    <property type="match status" value="1"/>
</dbReference>
<evidence type="ECO:0000313" key="19">
    <source>
        <dbReference type="Proteomes" id="UP000050277"/>
    </source>
</evidence>
<dbReference type="Gene3D" id="3.40.50.620">
    <property type="entry name" value="HUPs"/>
    <property type="match status" value="2"/>
</dbReference>
<evidence type="ECO:0000256" key="3">
    <source>
        <dbReference type="ARBA" id="ARBA00007078"/>
    </source>
</evidence>
<dbReference type="RefSeq" id="WP_054533527.1">
    <property type="nucleotide sequence ID" value="NZ_LGKP01000011.1"/>
</dbReference>
<dbReference type="Gene3D" id="3.90.740.10">
    <property type="entry name" value="Valyl/Leucyl/Isoleucyl-tRNA synthetase, editing domain"/>
    <property type="match status" value="1"/>
</dbReference>
<dbReference type="Proteomes" id="UP000050277">
    <property type="component" value="Unassembled WGS sequence"/>
</dbReference>
<dbReference type="InterPro" id="IPR002300">
    <property type="entry name" value="aa-tRNA-synth_Ia"/>
</dbReference>
<comment type="catalytic activity">
    <reaction evidence="14 15">
        <text>tRNA(Ile) + L-isoleucine + ATP = L-isoleucyl-tRNA(Ile) + AMP + diphosphate</text>
        <dbReference type="Rhea" id="RHEA:11060"/>
        <dbReference type="Rhea" id="RHEA-COMP:9666"/>
        <dbReference type="Rhea" id="RHEA-COMP:9695"/>
        <dbReference type="ChEBI" id="CHEBI:30616"/>
        <dbReference type="ChEBI" id="CHEBI:33019"/>
        <dbReference type="ChEBI" id="CHEBI:58045"/>
        <dbReference type="ChEBI" id="CHEBI:78442"/>
        <dbReference type="ChEBI" id="CHEBI:78528"/>
        <dbReference type="ChEBI" id="CHEBI:456215"/>
        <dbReference type="EC" id="6.1.1.5"/>
    </reaction>
</comment>
<comment type="subunit">
    <text evidence="4 15">Monomer.</text>
</comment>
<evidence type="ECO:0000256" key="12">
    <source>
        <dbReference type="ARBA" id="ARBA00023146"/>
    </source>
</evidence>
<dbReference type="PATRIC" id="fig|70996.4.peg.5604"/>
<dbReference type="GO" id="GO:0002161">
    <property type="term" value="F:aminoacyl-tRNA deacylase activity"/>
    <property type="evidence" value="ECO:0007669"/>
    <property type="project" value="InterPro"/>
</dbReference>
<dbReference type="Pfam" id="PF08264">
    <property type="entry name" value="Anticodon_1"/>
    <property type="match status" value="1"/>
</dbReference>
<keyword evidence="8 15" id="KW-0547">Nucleotide-binding</keyword>
<dbReference type="Pfam" id="PF00133">
    <property type="entry name" value="tRNA-synt_1"/>
    <property type="match status" value="1"/>
</dbReference>
<evidence type="ECO:0000256" key="5">
    <source>
        <dbReference type="ARBA" id="ARBA00022490"/>
    </source>
</evidence>
<dbReference type="InterPro" id="IPR013155">
    <property type="entry name" value="M/V/L/I-tRNA-synth_anticd-bd"/>
</dbReference>
<evidence type="ECO:0000259" key="16">
    <source>
        <dbReference type="Pfam" id="PF00133"/>
    </source>
</evidence>
<keyword evidence="5 15" id="KW-0963">Cytoplasm</keyword>
<dbReference type="Pfam" id="PF19302">
    <property type="entry name" value="DUF5915"/>
    <property type="match status" value="1"/>
</dbReference>
<feature type="domain" description="Methionyl/Valyl/Leucyl/Isoleucyl-tRNA synthetase anticodon-binding" evidence="17">
    <location>
        <begin position="693"/>
        <end position="844"/>
    </location>
</feature>
<comment type="similarity">
    <text evidence="3 15">Belongs to the class-I aminoacyl-tRNA synthetase family. IleS type 2 subfamily.</text>
</comment>
<dbReference type="GO" id="GO:0006428">
    <property type="term" value="P:isoleucyl-tRNA aminoacylation"/>
    <property type="evidence" value="ECO:0007669"/>
    <property type="project" value="UniProtKB-UniRule"/>
</dbReference>
<keyword evidence="9 15" id="KW-0862">Zinc</keyword>
<dbReference type="SUPFAM" id="SSF52374">
    <property type="entry name" value="Nucleotidylyl transferase"/>
    <property type="match status" value="1"/>
</dbReference>
<dbReference type="STRING" id="70996.SE18_06020"/>
<dbReference type="InterPro" id="IPR033709">
    <property type="entry name" value="Anticodon_Ile_ABEc"/>
</dbReference>
<evidence type="ECO:0000256" key="11">
    <source>
        <dbReference type="ARBA" id="ARBA00022917"/>
    </source>
</evidence>
<name>A0A0P6YEN7_9CHLR</name>
<keyword evidence="19" id="KW-1185">Reference proteome</keyword>
<dbReference type="FunFam" id="3.40.50.620:FF:000075">
    <property type="entry name" value="Isoleucine--tRNA ligase"/>
    <property type="match status" value="1"/>
</dbReference>
<dbReference type="CDD" id="cd00818">
    <property type="entry name" value="IleRS_core"/>
    <property type="match status" value="1"/>
</dbReference>
<protein>
    <recommendedName>
        <fullName evidence="15">Isoleucine--tRNA ligase</fullName>
        <ecNumber evidence="15">6.1.1.5</ecNumber>
    </recommendedName>
    <alternativeName>
        <fullName evidence="15">Isoleucyl-tRNA synthetase</fullName>
        <shortName evidence="15">IleRS</shortName>
    </alternativeName>
</protein>
<dbReference type="Gene3D" id="3.30.720.200">
    <property type="match status" value="1"/>
</dbReference>
<comment type="function">
    <text evidence="13 15">Catalyzes the attachment of isoleucine to tRNA(Ile). As IleRS can inadvertently accommodate and process structurally similar amino acids such as valine, to avoid such errors it has two additional distinct tRNA(Ile)-dependent editing activities. One activity is designated as 'pretransfer' editing and involves the hydrolysis of activated Val-AMP. The other activity is designated 'posttransfer' editing and involves deacylation of mischarged Val-tRNA(Ile).</text>
</comment>
<dbReference type="CDD" id="cd07961">
    <property type="entry name" value="Anticodon_Ia_Ile_ABEc"/>
    <property type="match status" value="1"/>
</dbReference>
<evidence type="ECO:0000313" key="18">
    <source>
        <dbReference type="EMBL" id="KPL90622.1"/>
    </source>
</evidence>
<dbReference type="InterPro" id="IPR023586">
    <property type="entry name" value="Ile-tRNA-ligase_type2"/>
</dbReference>
<keyword evidence="11 15" id="KW-0648">Protein biosynthesis</keyword>
<feature type="short sequence motif" description="'HIGH' region" evidence="15">
    <location>
        <begin position="49"/>
        <end position="59"/>
    </location>
</feature>
<dbReference type="SUPFAM" id="SSF47323">
    <property type="entry name" value="Anticodon-binding domain of a subclass of class I aminoacyl-tRNA synthetases"/>
    <property type="match status" value="1"/>
</dbReference>
<reference evidence="18 19" key="1">
    <citation type="submission" date="2015-07" db="EMBL/GenBank/DDBJ databases">
        <title>Whole genome sequence of Herpetosiphon geysericola DSM 7119.</title>
        <authorList>
            <person name="Hemp J."/>
            <person name="Ward L.M."/>
            <person name="Pace L.A."/>
            <person name="Fischer W.W."/>
        </authorList>
    </citation>
    <scope>NUCLEOTIDE SEQUENCE [LARGE SCALE GENOMIC DNA]</scope>
    <source>
        <strain evidence="18 19">DSM 7119</strain>
    </source>
</reference>
<dbReference type="SUPFAM" id="SSF50677">
    <property type="entry name" value="ValRS/IleRS/LeuRS editing domain"/>
    <property type="match status" value="1"/>
</dbReference>
<dbReference type="InterPro" id="IPR002301">
    <property type="entry name" value="Ile-tRNA-ligase"/>
</dbReference>
<keyword evidence="10 15" id="KW-0067">ATP-binding</keyword>
<evidence type="ECO:0000256" key="1">
    <source>
        <dbReference type="ARBA" id="ARBA00001947"/>
    </source>
</evidence>
<dbReference type="GO" id="GO:0004822">
    <property type="term" value="F:isoleucine-tRNA ligase activity"/>
    <property type="evidence" value="ECO:0007669"/>
    <property type="project" value="UniProtKB-UniRule"/>
</dbReference>
<dbReference type="FunFam" id="3.40.50.620:FF:000063">
    <property type="entry name" value="Isoleucine--tRNA ligase"/>
    <property type="match status" value="1"/>
</dbReference>
<feature type="short sequence motif" description="'KMSKS' region" evidence="15">
    <location>
        <begin position="609"/>
        <end position="613"/>
    </location>
</feature>
<dbReference type="InterPro" id="IPR009080">
    <property type="entry name" value="tRNAsynth_Ia_anticodon-bd"/>
</dbReference>
<dbReference type="InterPro" id="IPR014729">
    <property type="entry name" value="Rossmann-like_a/b/a_fold"/>
</dbReference>
<dbReference type="GO" id="GO:0005737">
    <property type="term" value="C:cytoplasm"/>
    <property type="evidence" value="ECO:0007669"/>
    <property type="project" value="UniProtKB-SubCell"/>
</dbReference>
<proteinExistence type="inferred from homology"/>
<accession>A0A0P6YEN7</accession>